<evidence type="ECO:0000313" key="3">
    <source>
        <dbReference type="Proteomes" id="UP001551482"/>
    </source>
</evidence>
<feature type="transmembrane region" description="Helical" evidence="1">
    <location>
        <begin position="173"/>
        <end position="194"/>
    </location>
</feature>
<keyword evidence="1" id="KW-1133">Transmembrane helix</keyword>
<protein>
    <submittedName>
        <fullName evidence="2">Uncharacterized protein</fullName>
    </submittedName>
</protein>
<gene>
    <name evidence="2" type="ORF">AB0C36_07570</name>
</gene>
<sequence length="242" mass="27910">MARTGAAATAGRWAARGIAVVLLVPFRLLWELLKLTGRLLLIGLVFTGRKLLVPGARFVHRWILVPGWAFFRDFLWGWLLRTVLWGIILTPVLAFLLDQILKPLQRAVERYLWRRVLKPLGQLTWKHVVRPTARVLIWVCWTLVVNLVIRPLAALWKWVLKPLWRAFRRVLTFGWRVATVIVGAVVVVPSRFVYRFALKPVLVGVAVVWTAVVVPPFRWTYRRVLLPMNRFVADAMGAVFGR</sequence>
<evidence type="ECO:0000313" key="2">
    <source>
        <dbReference type="EMBL" id="MEU8133351.1"/>
    </source>
</evidence>
<feature type="transmembrane region" description="Helical" evidence="1">
    <location>
        <begin position="78"/>
        <end position="97"/>
    </location>
</feature>
<dbReference type="EMBL" id="JBEZFP010000013">
    <property type="protein sequence ID" value="MEU8133351.1"/>
    <property type="molecule type" value="Genomic_DNA"/>
</dbReference>
<feature type="transmembrane region" description="Helical" evidence="1">
    <location>
        <begin position="201"/>
        <end position="221"/>
    </location>
</feature>
<organism evidence="2 3">
    <name type="scientific">Streptodolium elevatio</name>
    <dbReference type="NCBI Taxonomy" id="3157996"/>
    <lineage>
        <taxon>Bacteria</taxon>
        <taxon>Bacillati</taxon>
        <taxon>Actinomycetota</taxon>
        <taxon>Actinomycetes</taxon>
        <taxon>Kitasatosporales</taxon>
        <taxon>Streptomycetaceae</taxon>
        <taxon>Streptodolium</taxon>
    </lineage>
</organism>
<evidence type="ECO:0000256" key="1">
    <source>
        <dbReference type="SAM" id="Phobius"/>
    </source>
</evidence>
<dbReference type="RefSeq" id="WP_358350688.1">
    <property type="nucleotide sequence ID" value="NZ_JBEZFP010000013.1"/>
</dbReference>
<comment type="caution">
    <text evidence="2">The sequence shown here is derived from an EMBL/GenBank/DDBJ whole genome shotgun (WGS) entry which is preliminary data.</text>
</comment>
<feature type="transmembrane region" description="Helical" evidence="1">
    <location>
        <begin position="135"/>
        <end position="153"/>
    </location>
</feature>
<keyword evidence="1" id="KW-0472">Membrane</keyword>
<feature type="transmembrane region" description="Helical" evidence="1">
    <location>
        <begin position="13"/>
        <end position="30"/>
    </location>
</feature>
<keyword evidence="3" id="KW-1185">Reference proteome</keyword>
<accession>A0ABV3DC87</accession>
<keyword evidence="1" id="KW-0812">Transmembrane</keyword>
<reference evidence="2 3" key="1">
    <citation type="submission" date="2024-06" db="EMBL/GenBank/DDBJ databases">
        <title>The Natural Products Discovery Center: Release of the First 8490 Sequenced Strains for Exploring Actinobacteria Biosynthetic Diversity.</title>
        <authorList>
            <person name="Kalkreuter E."/>
            <person name="Kautsar S.A."/>
            <person name="Yang D."/>
            <person name="Bader C.D."/>
            <person name="Teijaro C.N."/>
            <person name="Fluegel L."/>
            <person name="Davis C.M."/>
            <person name="Simpson J.R."/>
            <person name="Lauterbach L."/>
            <person name="Steele A.D."/>
            <person name="Gui C."/>
            <person name="Meng S."/>
            <person name="Li G."/>
            <person name="Viehrig K."/>
            <person name="Ye F."/>
            <person name="Su P."/>
            <person name="Kiefer A.F."/>
            <person name="Nichols A."/>
            <person name="Cepeda A.J."/>
            <person name="Yan W."/>
            <person name="Fan B."/>
            <person name="Jiang Y."/>
            <person name="Adhikari A."/>
            <person name="Zheng C.-J."/>
            <person name="Schuster L."/>
            <person name="Cowan T.M."/>
            <person name="Smanski M.J."/>
            <person name="Chevrette M.G."/>
            <person name="De Carvalho L.P.S."/>
            <person name="Shen B."/>
        </authorList>
    </citation>
    <scope>NUCLEOTIDE SEQUENCE [LARGE SCALE GENOMIC DNA]</scope>
    <source>
        <strain evidence="2 3">NPDC048946</strain>
    </source>
</reference>
<name>A0ABV3DC87_9ACTN</name>
<proteinExistence type="predicted"/>
<dbReference type="Proteomes" id="UP001551482">
    <property type="component" value="Unassembled WGS sequence"/>
</dbReference>